<dbReference type="PANTHER" id="PTHR34596:SF2">
    <property type="entry name" value="CHITOPORIN"/>
    <property type="match status" value="1"/>
</dbReference>
<evidence type="ECO:0000256" key="2">
    <source>
        <dbReference type="ARBA" id="ARBA00022448"/>
    </source>
</evidence>
<keyword evidence="3 4" id="KW-0732">Signal</keyword>
<sequence>MKSIPLSIALLSSLSMHSYAEHFIDDSSIKLTTRNYYLERDFTDFKAVPGAKDWAQGFIFNFTSGYSAGPIGLGLDVQALSSVKLQGDAKYLGSGLLPTDAKTRERSDTASEIGLTAKLKYQDTEVKLGTLQPWTPVIFSSPSRLLPQTFLGGMLHSQAMPQFDLTAGYITQVNHRDSTNYEKMTNTGFNGRFKVAQSDAFTFVGGQYNLSKATQFGLYHGIAEDLYNQTALTIKNTHPLNEDFKLITDIRAWNSQENGQARAGKIDNSLITSNFGLNYHNHKLTLSTMHNTGQTAHPYLSGGEVLIYIDGWSTDFLNPKEQVYGLRYDYDLKDHIPGLKLMTRYTKGSNIDLPHLGGSNLKEDSLDFDLQYTVQSGSLKGLGLRARHAIYDNNFAQSASFKPANETRFNVDYTWTFK</sequence>
<keyword evidence="6" id="KW-1185">Reference proteome</keyword>
<evidence type="ECO:0000313" key="6">
    <source>
        <dbReference type="Proteomes" id="UP000294963"/>
    </source>
</evidence>
<dbReference type="OrthoDB" id="6759120at2"/>
<reference evidence="5 6" key="1">
    <citation type="submission" date="2019-03" db="EMBL/GenBank/DDBJ databases">
        <title>Genomic analyses of the natural microbiome of Caenorhabditis elegans.</title>
        <authorList>
            <person name="Samuel B."/>
        </authorList>
    </citation>
    <scope>NUCLEOTIDE SEQUENCE [LARGE SCALE GENOMIC DNA]</scope>
    <source>
        <strain evidence="5 6">JUb89</strain>
    </source>
</reference>
<name>A0A4R1Y0T2_ACICA</name>
<evidence type="ECO:0000256" key="1">
    <source>
        <dbReference type="ARBA" id="ARBA00009075"/>
    </source>
</evidence>
<dbReference type="EMBL" id="SLVJ01000003">
    <property type="protein sequence ID" value="TCM69192.1"/>
    <property type="molecule type" value="Genomic_DNA"/>
</dbReference>
<dbReference type="InterPro" id="IPR005318">
    <property type="entry name" value="OM_porin_bac"/>
</dbReference>
<evidence type="ECO:0000256" key="4">
    <source>
        <dbReference type="SAM" id="SignalP"/>
    </source>
</evidence>
<protein>
    <submittedName>
        <fullName evidence="5">Outer membrane OprD family porin</fullName>
    </submittedName>
</protein>
<evidence type="ECO:0000313" key="5">
    <source>
        <dbReference type="EMBL" id="TCM69192.1"/>
    </source>
</evidence>
<dbReference type="Pfam" id="PF03573">
    <property type="entry name" value="OprD"/>
    <property type="match status" value="1"/>
</dbReference>
<comment type="caution">
    <text evidence="5">The sequence shown here is derived from an EMBL/GenBank/DDBJ whole genome shotgun (WGS) entry which is preliminary data.</text>
</comment>
<dbReference type="AlphaFoldDB" id="A0A4R1Y0T2"/>
<feature type="signal peptide" evidence="4">
    <location>
        <begin position="1"/>
        <end position="20"/>
    </location>
</feature>
<dbReference type="GO" id="GO:0016020">
    <property type="term" value="C:membrane"/>
    <property type="evidence" value="ECO:0007669"/>
    <property type="project" value="InterPro"/>
</dbReference>
<feature type="chain" id="PRO_5021001397" evidence="4">
    <location>
        <begin position="21"/>
        <end position="418"/>
    </location>
</feature>
<dbReference type="Proteomes" id="UP000294963">
    <property type="component" value="Unassembled WGS sequence"/>
</dbReference>
<gene>
    <name evidence="5" type="ORF">EC844_103139</name>
</gene>
<dbReference type="InterPro" id="IPR023614">
    <property type="entry name" value="Porin_dom_sf"/>
</dbReference>
<dbReference type="Gene3D" id="2.40.160.10">
    <property type="entry name" value="Porin"/>
    <property type="match status" value="1"/>
</dbReference>
<comment type="similarity">
    <text evidence="1">Belongs to the outer membrane porin (Opr) (TC 1.B.25) family.</text>
</comment>
<dbReference type="PANTHER" id="PTHR34596">
    <property type="entry name" value="CHITOPORIN"/>
    <property type="match status" value="1"/>
</dbReference>
<accession>A0A4R1Y0T2</accession>
<proteinExistence type="inferred from homology"/>
<keyword evidence="2" id="KW-0813">Transport</keyword>
<evidence type="ECO:0000256" key="3">
    <source>
        <dbReference type="ARBA" id="ARBA00022729"/>
    </source>
</evidence>
<dbReference type="GO" id="GO:0015288">
    <property type="term" value="F:porin activity"/>
    <property type="evidence" value="ECO:0007669"/>
    <property type="project" value="TreeGrafter"/>
</dbReference>
<organism evidence="5 6">
    <name type="scientific">Acinetobacter calcoaceticus</name>
    <dbReference type="NCBI Taxonomy" id="471"/>
    <lineage>
        <taxon>Bacteria</taxon>
        <taxon>Pseudomonadati</taxon>
        <taxon>Pseudomonadota</taxon>
        <taxon>Gammaproteobacteria</taxon>
        <taxon>Moraxellales</taxon>
        <taxon>Moraxellaceae</taxon>
        <taxon>Acinetobacter</taxon>
        <taxon>Acinetobacter calcoaceticus/baumannii complex</taxon>
    </lineage>
</organism>